<accession>A0AAD0Q4H4</accession>
<gene>
    <name evidence="1" type="ORF">DTW94_12370</name>
</gene>
<organism evidence="1 2">
    <name type="scientific">Streptomyces cavourensis</name>
    <dbReference type="NCBI Taxonomy" id="67258"/>
    <lineage>
        <taxon>Bacteria</taxon>
        <taxon>Bacillati</taxon>
        <taxon>Actinomycetota</taxon>
        <taxon>Actinomycetes</taxon>
        <taxon>Kitasatosporales</taxon>
        <taxon>Streptomycetaceae</taxon>
        <taxon>Streptomyces</taxon>
    </lineage>
</organism>
<name>A0AAD0Q4H4_9ACTN</name>
<proteinExistence type="predicted"/>
<dbReference type="AlphaFoldDB" id="A0AAD0Q4H4"/>
<evidence type="ECO:0000313" key="2">
    <source>
        <dbReference type="Proteomes" id="UP000253779"/>
    </source>
</evidence>
<sequence length="108" mass="12087">MPQDERVDPVQIFARVGGVSYRSMDANRAFEVWVHLARSAGWDVVELPADRKADDPEDLGAVMVEGIKYRIHYSPRVRRLLADDSTGHLSYKDALGFAAWAEPDLSAD</sequence>
<reference evidence="1 2" key="1">
    <citation type="submission" date="2018-07" db="EMBL/GenBank/DDBJ databases">
        <title>Complete genome sequence of soil actinomycete Streptomyces cavourensis tj430.</title>
        <authorList>
            <person name="Wang P."/>
            <person name="Huang Y."/>
        </authorList>
    </citation>
    <scope>NUCLEOTIDE SEQUENCE [LARGE SCALE GENOMIC DNA]</scope>
    <source>
        <strain evidence="1 2">TJ430</strain>
    </source>
</reference>
<evidence type="ECO:0000313" key="1">
    <source>
        <dbReference type="EMBL" id="AXI71987.1"/>
    </source>
</evidence>
<protein>
    <submittedName>
        <fullName evidence="1">Uncharacterized protein</fullName>
    </submittedName>
</protein>
<dbReference type="EMBL" id="CP030930">
    <property type="protein sequence ID" value="AXI71987.1"/>
    <property type="molecule type" value="Genomic_DNA"/>
</dbReference>
<dbReference type="Proteomes" id="UP000253779">
    <property type="component" value="Chromosome"/>
</dbReference>